<protein>
    <submittedName>
        <fullName evidence="1">Uncharacterized protein</fullName>
    </submittedName>
</protein>
<accession>X1B7X0</accession>
<dbReference type="EMBL" id="BART01013465">
    <property type="protein sequence ID" value="GAG77387.1"/>
    <property type="molecule type" value="Genomic_DNA"/>
</dbReference>
<evidence type="ECO:0000313" key="1">
    <source>
        <dbReference type="EMBL" id="GAG77387.1"/>
    </source>
</evidence>
<organism evidence="1">
    <name type="scientific">marine sediment metagenome</name>
    <dbReference type="NCBI Taxonomy" id="412755"/>
    <lineage>
        <taxon>unclassified sequences</taxon>
        <taxon>metagenomes</taxon>
        <taxon>ecological metagenomes</taxon>
    </lineage>
</organism>
<sequence length="90" mass="10750">MVKFSEDPIRFSLVRKMISLGVPEEKRREYIGRVYNCLGRIFNTPKFFYEELERATKHNLKGKELMTFLELNLGPPKPPFQGDFDFLYRD</sequence>
<gene>
    <name evidence="1" type="ORF">S01H4_27517</name>
</gene>
<comment type="caution">
    <text evidence="1">The sequence shown here is derived from an EMBL/GenBank/DDBJ whole genome shotgun (WGS) entry which is preliminary data.</text>
</comment>
<reference evidence="1" key="1">
    <citation type="journal article" date="2014" name="Front. Microbiol.">
        <title>High frequency of phylogenetically diverse reductive dehalogenase-homologous genes in deep subseafloor sedimentary metagenomes.</title>
        <authorList>
            <person name="Kawai M."/>
            <person name="Futagami T."/>
            <person name="Toyoda A."/>
            <person name="Takaki Y."/>
            <person name="Nishi S."/>
            <person name="Hori S."/>
            <person name="Arai W."/>
            <person name="Tsubouchi T."/>
            <person name="Morono Y."/>
            <person name="Uchiyama I."/>
            <person name="Ito T."/>
            <person name="Fujiyama A."/>
            <person name="Inagaki F."/>
            <person name="Takami H."/>
        </authorList>
    </citation>
    <scope>NUCLEOTIDE SEQUENCE</scope>
    <source>
        <strain evidence="1">Expedition CK06-06</strain>
    </source>
</reference>
<proteinExistence type="predicted"/>
<name>X1B7X0_9ZZZZ</name>
<dbReference type="AlphaFoldDB" id="X1B7X0"/>